<dbReference type="Ensembl" id="ENSECAT00000040889.2">
    <property type="protein sequence ID" value="ENSECAP00000041090.2"/>
    <property type="gene ID" value="ENSECAG00000036676.2"/>
</dbReference>
<dbReference type="InterPro" id="IPR036568">
    <property type="entry name" value="GGCT-like_sf"/>
</dbReference>
<dbReference type="InParanoid" id="A0A3Q2I0I4"/>
<dbReference type="GO" id="GO:0042219">
    <property type="term" value="P:modified amino acid catabolic process"/>
    <property type="evidence" value="ECO:0007669"/>
    <property type="project" value="UniProtKB-UniRule"/>
</dbReference>
<dbReference type="PaxDb" id="9796-ENSECAP00000041090"/>
<protein>
    <recommendedName>
        <fullName evidence="1">Gamma-glutamylaminecyclotransferase</fullName>
        <ecNumber evidence="1">4.3.2.8</ecNumber>
    </recommendedName>
</protein>
<dbReference type="EC" id="4.3.2.8" evidence="1"/>
<dbReference type="SUPFAM" id="SSF110857">
    <property type="entry name" value="Gamma-glutamyl cyclotransferase-like"/>
    <property type="match status" value="1"/>
</dbReference>
<reference evidence="2 3" key="1">
    <citation type="journal article" date="2009" name="Science">
        <title>Genome sequence, comparative analysis, and population genetics of the domestic horse.</title>
        <authorList>
            <consortium name="Broad Institute Genome Sequencing Platform"/>
            <consortium name="Broad Institute Whole Genome Assembly Team"/>
            <person name="Wade C.M."/>
            <person name="Giulotto E."/>
            <person name="Sigurdsson S."/>
            <person name="Zoli M."/>
            <person name="Gnerre S."/>
            <person name="Imsland F."/>
            <person name="Lear T.L."/>
            <person name="Adelson D.L."/>
            <person name="Bailey E."/>
            <person name="Bellone R.R."/>
            <person name="Bloecker H."/>
            <person name="Distl O."/>
            <person name="Edgar R.C."/>
            <person name="Garber M."/>
            <person name="Leeb T."/>
            <person name="Mauceli E."/>
            <person name="MacLeod J.N."/>
            <person name="Penedo M.C.T."/>
            <person name="Raison J.M."/>
            <person name="Sharpe T."/>
            <person name="Vogel J."/>
            <person name="Andersson L."/>
            <person name="Antczak D.F."/>
            <person name="Biagi T."/>
            <person name="Binns M.M."/>
            <person name="Chowdhary B.P."/>
            <person name="Coleman S.J."/>
            <person name="Della Valle G."/>
            <person name="Fryc S."/>
            <person name="Guerin G."/>
            <person name="Hasegawa T."/>
            <person name="Hill E.W."/>
            <person name="Jurka J."/>
            <person name="Kiialainen A."/>
            <person name="Lindgren G."/>
            <person name="Liu J."/>
            <person name="Magnani E."/>
            <person name="Mickelson J.R."/>
            <person name="Murray J."/>
            <person name="Nergadze S.G."/>
            <person name="Onofrio R."/>
            <person name="Pedroni S."/>
            <person name="Piras M.F."/>
            <person name="Raudsepp T."/>
            <person name="Rocchi M."/>
            <person name="Roeed K.H."/>
            <person name="Ryder O.A."/>
            <person name="Searle S."/>
            <person name="Skow L."/>
            <person name="Swinburne J.E."/>
            <person name="Syvaenen A.C."/>
            <person name="Tozaki T."/>
            <person name="Valberg S.J."/>
            <person name="Vaudin M."/>
            <person name="White J.R."/>
            <person name="Zody M.C."/>
            <person name="Lander E.S."/>
            <person name="Lindblad-Toh K."/>
        </authorList>
    </citation>
    <scope>NUCLEOTIDE SEQUENCE [LARGE SCALE GENOMIC DNA]</scope>
    <source>
        <strain evidence="2 3">Thoroughbred</strain>
    </source>
</reference>
<dbReference type="PANTHER" id="PTHR12510">
    <property type="entry name" value="TROPONIN C-AKIN-1 PROTEIN"/>
    <property type="match status" value="1"/>
</dbReference>
<organism evidence="2 3">
    <name type="scientific">Equus caballus</name>
    <name type="common">Horse</name>
    <dbReference type="NCBI Taxonomy" id="9796"/>
    <lineage>
        <taxon>Eukaryota</taxon>
        <taxon>Metazoa</taxon>
        <taxon>Chordata</taxon>
        <taxon>Craniata</taxon>
        <taxon>Vertebrata</taxon>
        <taxon>Euteleostomi</taxon>
        <taxon>Mammalia</taxon>
        <taxon>Eutheria</taxon>
        <taxon>Laurasiatheria</taxon>
        <taxon>Perissodactyla</taxon>
        <taxon>Equidae</taxon>
        <taxon>Equus</taxon>
    </lineage>
</organism>
<reference evidence="2" key="2">
    <citation type="submission" date="2025-08" db="UniProtKB">
        <authorList>
            <consortium name="Ensembl"/>
        </authorList>
    </citation>
    <scope>IDENTIFICATION</scope>
    <source>
        <strain evidence="2">Thoroughbred</strain>
    </source>
</reference>
<name>A0A3Q2I0I4_HORSE</name>
<comment type="catalytic activity">
    <reaction evidence="1">
        <text>epsilon-(gamma-L-glutamyl)-L-lysine = 5-oxo-L-proline + L-lysine</text>
        <dbReference type="Rhea" id="RHEA:16961"/>
        <dbReference type="ChEBI" id="CHEBI:32551"/>
        <dbReference type="ChEBI" id="CHEBI:58402"/>
        <dbReference type="ChEBI" id="CHEBI:133752"/>
        <dbReference type="EC" id="4.3.2.8"/>
    </reaction>
</comment>
<evidence type="ECO:0000313" key="3">
    <source>
        <dbReference type="Proteomes" id="UP000002281"/>
    </source>
</evidence>
<evidence type="ECO:0000256" key="1">
    <source>
        <dbReference type="RuleBase" id="RU367036"/>
    </source>
</evidence>
<comment type="function">
    <text evidence="1">Catalyzes the formation of 5-oxo-L-proline from L-gamma-glutamyl-L-epsilon-lysine.</text>
</comment>
<dbReference type="InterPro" id="IPR039126">
    <property type="entry name" value="GGACT"/>
</dbReference>
<dbReference type="GeneTree" id="ENSGT01090000262456"/>
<keyword evidence="1" id="KW-0456">Lyase</keyword>
<dbReference type="Bgee" id="ENSECAG00000036676">
    <property type="expression patterns" value="Expressed in articular cartilage of joint and 1 other cell type or tissue"/>
</dbReference>
<dbReference type="Gene3D" id="3.10.490.10">
    <property type="entry name" value="Gamma-glutamyl cyclotransferase-like"/>
    <property type="match status" value="1"/>
</dbReference>
<evidence type="ECO:0000313" key="2">
    <source>
        <dbReference type="Ensembl" id="ENSECAP00000041090.2"/>
    </source>
</evidence>
<keyword evidence="3" id="KW-1185">Reference proteome</keyword>
<dbReference type="GO" id="GO:0061929">
    <property type="term" value="F:gamma-glutamylaminecyclotransferase activity"/>
    <property type="evidence" value="ECO:0007669"/>
    <property type="project" value="UniProtKB-UniRule"/>
</dbReference>
<dbReference type="AlphaFoldDB" id="A0A3Q2I0I4"/>
<sequence length="64" mass="7232">MYRTLKRGRPNHKVLLDSTHGRAAFQGRGRMAEPYPLVIAGEHNEPRVLKVRGQGHRIEGISDT</sequence>
<dbReference type="Proteomes" id="UP000002281">
    <property type="component" value="Chromosome 21"/>
</dbReference>
<dbReference type="STRING" id="9796.ENSECAP00000041090"/>
<reference evidence="2" key="3">
    <citation type="submission" date="2025-09" db="UniProtKB">
        <authorList>
            <consortium name="Ensembl"/>
        </authorList>
    </citation>
    <scope>IDENTIFICATION</scope>
    <source>
        <strain evidence="2">Thoroughbred</strain>
    </source>
</reference>
<dbReference type="PANTHER" id="PTHR12510:SF4">
    <property type="entry name" value="GAMMA-GLUTAMYLAMINECYCLOTRANSFERASE"/>
    <property type="match status" value="1"/>
</dbReference>
<accession>A0A3Q2I0I4</accession>
<comment type="similarity">
    <text evidence="1">Belongs to the gamma-glutamylcyclotransferase family.</text>
</comment>
<proteinExistence type="inferred from homology"/>